<accession>A0AAV9U9W3</accession>
<dbReference type="Proteomes" id="UP001375240">
    <property type="component" value="Unassembled WGS sequence"/>
</dbReference>
<protein>
    <submittedName>
        <fullName evidence="2">Uncharacterized protein</fullName>
    </submittedName>
</protein>
<evidence type="ECO:0000313" key="2">
    <source>
        <dbReference type="EMBL" id="KAK6338113.1"/>
    </source>
</evidence>
<name>A0AAV9U9W3_9PEZI</name>
<gene>
    <name evidence="2" type="ORF">TWF696_001584</name>
</gene>
<dbReference type="AlphaFoldDB" id="A0AAV9U9W3"/>
<keyword evidence="3" id="KW-1185">Reference proteome</keyword>
<dbReference type="EMBL" id="JAVHNQ010000010">
    <property type="protein sequence ID" value="KAK6338113.1"/>
    <property type="molecule type" value="Genomic_DNA"/>
</dbReference>
<organism evidence="2 3">
    <name type="scientific">Orbilia brochopaga</name>
    <dbReference type="NCBI Taxonomy" id="3140254"/>
    <lineage>
        <taxon>Eukaryota</taxon>
        <taxon>Fungi</taxon>
        <taxon>Dikarya</taxon>
        <taxon>Ascomycota</taxon>
        <taxon>Pezizomycotina</taxon>
        <taxon>Orbiliomycetes</taxon>
        <taxon>Orbiliales</taxon>
        <taxon>Orbiliaceae</taxon>
        <taxon>Orbilia</taxon>
    </lineage>
</organism>
<evidence type="ECO:0000256" key="1">
    <source>
        <dbReference type="SAM" id="MobiDB-lite"/>
    </source>
</evidence>
<feature type="region of interest" description="Disordered" evidence="1">
    <location>
        <begin position="88"/>
        <end position="157"/>
    </location>
</feature>
<feature type="compositionally biased region" description="Low complexity" evidence="1">
    <location>
        <begin position="93"/>
        <end position="105"/>
    </location>
</feature>
<proteinExistence type="predicted"/>
<evidence type="ECO:0000313" key="3">
    <source>
        <dbReference type="Proteomes" id="UP001375240"/>
    </source>
</evidence>
<sequence>MEATGITDSKTGEQLSSVLYERPLDVPEHQIISLLPLKAIGYNNALNAVDAVKKAIREEGLSLREAVIKTVKLLGVTDQAVLDKIAAAEDFKPSQPAPSSSKPQPVRVREGYVPPHQRWKQQEEKEAKGIYVPPHLRRQQQQQPSQGEEKEEGEKKE</sequence>
<comment type="caution">
    <text evidence="2">The sequence shown here is derived from an EMBL/GenBank/DDBJ whole genome shotgun (WGS) entry which is preliminary data.</text>
</comment>
<reference evidence="2 3" key="1">
    <citation type="submission" date="2019-10" db="EMBL/GenBank/DDBJ databases">
        <authorList>
            <person name="Palmer J.M."/>
        </authorList>
    </citation>
    <scope>NUCLEOTIDE SEQUENCE [LARGE SCALE GENOMIC DNA]</scope>
    <source>
        <strain evidence="2 3">TWF696</strain>
    </source>
</reference>